<evidence type="ECO:0000256" key="6">
    <source>
        <dbReference type="SAM" id="Phobius"/>
    </source>
</evidence>
<evidence type="ECO:0000256" key="2">
    <source>
        <dbReference type="ARBA" id="ARBA00022692"/>
    </source>
</evidence>
<dbReference type="PANTHER" id="PTHR30071:SF1">
    <property type="entry name" value="CYTOCHROME B_B6 PROTEIN-RELATED"/>
    <property type="match status" value="1"/>
</dbReference>
<dbReference type="InterPro" id="IPR002541">
    <property type="entry name" value="Cyt_c_assembly"/>
</dbReference>
<evidence type="ECO:0000313" key="9">
    <source>
        <dbReference type="Proteomes" id="UP001218638"/>
    </source>
</evidence>
<feature type="transmembrane region" description="Helical" evidence="6">
    <location>
        <begin position="585"/>
        <end position="606"/>
    </location>
</feature>
<evidence type="ECO:0000256" key="3">
    <source>
        <dbReference type="ARBA" id="ARBA00022748"/>
    </source>
</evidence>
<keyword evidence="5 6" id="KW-0472">Membrane</keyword>
<dbReference type="GO" id="GO:0020037">
    <property type="term" value="F:heme binding"/>
    <property type="evidence" value="ECO:0007669"/>
    <property type="project" value="InterPro"/>
</dbReference>
<feature type="transmembrane region" description="Helical" evidence="6">
    <location>
        <begin position="527"/>
        <end position="545"/>
    </location>
</feature>
<dbReference type="RefSeq" id="WP_330928886.1">
    <property type="nucleotide sequence ID" value="NZ_CP119075.1"/>
</dbReference>
<keyword evidence="4 6" id="KW-1133">Transmembrane helix</keyword>
<proteinExistence type="predicted"/>
<feature type="transmembrane region" description="Helical" evidence="6">
    <location>
        <begin position="552"/>
        <end position="573"/>
    </location>
</feature>
<keyword evidence="2 6" id="KW-0812">Transmembrane</keyword>
<evidence type="ECO:0000313" key="8">
    <source>
        <dbReference type="EMBL" id="WED66724.1"/>
    </source>
</evidence>
<dbReference type="PANTHER" id="PTHR30071">
    <property type="entry name" value="HEME EXPORTER PROTEIN C"/>
    <property type="match status" value="1"/>
</dbReference>
<keyword evidence="3" id="KW-0201">Cytochrome c-type biogenesis</keyword>
<dbReference type="KEGG" id="slom:PXH66_07665"/>
<feature type="transmembrane region" description="Helical" evidence="6">
    <location>
        <begin position="347"/>
        <end position="369"/>
    </location>
</feature>
<evidence type="ECO:0000256" key="5">
    <source>
        <dbReference type="ARBA" id="ARBA00023136"/>
    </source>
</evidence>
<name>A0AAF0CRJ9_9BACT</name>
<comment type="subcellular location">
    <subcellularLocation>
        <location evidence="1">Membrane</location>
        <topology evidence="1">Multi-pass membrane protein</topology>
    </subcellularLocation>
</comment>
<sequence length="620" mass="68681">MIRIYSISVLAAGILYLLAGLRPESSDAGFDLDGFARLPVVADGRIKPMDTVARTHLLTLQGRQRFKTEAPTEIKRTPTEWLLDVFYRAELADDYRHFEIVHPGVLDVLGLTPEDGDGKKRFSYNQMADHLEELDRQATMAQGIEAPARDVFQRAVLQTRNRIIAYQQLKHSLVVPDGRNFLSQLQQLQDELPAGVEAVRARSSDADHDDALANRMIDAGQAFMQLDQYAAMLPLPPLGEDKSDLAWQKTGRALLGAFQTGMVNPYALTYAAMGQAWRDQDAETFNKLVELYSAQLQGDFGDRLRKTSIEATFNQAEPFYRSSVLYVVAFLMAIISWLVWTRPLQKYGAQLVALAWVATTIGIAIRMWLEGRPPVTNLYSSALFVGWGAVGLCLILERIYRNGIGTTAGGLIGFGTLLIAHHLSLQGDTLEMMRAVLDSNFWLATHVIIITIGYSATFLAGFLALIYVVRGVFTKSLDKATADALSRMVYGIVCFATLFSLVGTILGGIWADQSWGRFWGWDPKENGALLIVIWNAIVLHARWGGIARTRGIMALAVFGNIVTSWSWFGTNMLGVGLHSYGFMDAAFWSLVAFVLSQLVLIAVAYVPAAKWRSADRLARG</sequence>
<evidence type="ECO:0000259" key="7">
    <source>
        <dbReference type="Pfam" id="PF01578"/>
    </source>
</evidence>
<feature type="domain" description="Cytochrome c assembly protein" evidence="7">
    <location>
        <begin position="376"/>
        <end position="578"/>
    </location>
</feature>
<feature type="transmembrane region" description="Helical" evidence="6">
    <location>
        <begin position="323"/>
        <end position="340"/>
    </location>
</feature>
<feature type="transmembrane region" description="Helical" evidence="6">
    <location>
        <begin position="489"/>
        <end position="511"/>
    </location>
</feature>
<feature type="transmembrane region" description="Helical" evidence="6">
    <location>
        <begin position="375"/>
        <end position="396"/>
    </location>
</feature>
<dbReference type="Proteomes" id="UP001218638">
    <property type="component" value="Chromosome"/>
</dbReference>
<gene>
    <name evidence="8" type="primary">ccsA</name>
    <name evidence="8" type="ORF">PXH66_07665</name>
</gene>
<evidence type="ECO:0000256" key="1">
    <source>
        <dbReference type="ARBA" id="ARBA00004141"/>
    </source>
</evidence>
<protein>
    <submittedName>
        <fullName evidence="8">Cytochrome c biogenesis protein CcsA</fullName>
    </submittedName>
</protein>
<evidence type="ECO:0000256" key="4">
    <source>
        <dbReference type="ARBA" id="ARBA00022989"/>
    </source>
</evidence>
<reference evidence="8" key="1">
    <citation type="submission" date="2023-03" db="EMBL/GenBank/DDBJ databases">
        <title>Lomoglobus Profundus gen. nov., sp. nov., a novel member of the phylum Verrucomicrobia, isolated from deep-marine sediment of South China Sea.</title>
        <authorList>
            <person name="Ahmad T."/>
            <person name="Ishaq S.E."/>
            <person name="Wang F."/>
        </authorList>
    </citation>
    <scope>NUCLEOTIDE SEQUENCE</scope>
    <source>
        <strain evidence="8">LMO-M01</strain>
    </source>
</reference>
<dbReference type="EMBL" id="CP119075">
    <property type="protein sequence ID" value="WED66724.1"/>
    <property type="molecule type" value="Genomic_DNA"/>
</dbReference>
<dbReference type="Pfam" id="PF01578">
    <property type="entry name" value="Cytochrom_C_asm"/>
    <property type="match status" value="1"/>
</dbReference>
<keyword evidence="9" id="KW-1185">Reference proteome</keyword>
<feature type="transmembrane region" description="Helical" evidence="6">
    <location>
        <begin position="403"/>
        <end position="423"/>
    </location>
</feature>
<dbReference type="GO" id="GO:0017004">
    <property type="term" value="P:cytochrome complex assembly"/>
    <property type="evidence" value="ECO:0007669"/>
    <property type="project" value="UniProtKB-KW"/>
</dbReference>
<dbReference type="AlphaFoldDB" id="A0AAF0CRJ9"/>
<organism evidence="8 9">
    <name type="scientific">Synoicihabitans lomoniglobus</name>
    <dbReference type="NCBI Taxonomy" id="2909285"/>
    <lineage>
        <taxon>Bacteria</taxon>
        <taxon>Pseudomonadati</taxon>
        <taxon>Verrucomicrobiota</taxon>
        <taxon>Opitutia</taxon>
        <taxon>Opitutales</taxon>
        <taxon>Opitutaceae</taxon>
        <taxon>Synoicihabitans</taxon>
    </lineage>
</organism>
<dbReference type="GO" id="GO:0005886">
    <property type="term" value="C:plasma membrane"/>
    <property type="evidence" value="ECO:0007669"/>
    <property type="project" value="TreeGrafter"/>
</dbReference>
<accession>A0AAF0CRJ9</accession>
<feature type="transmembrane region" description="Helical" evidence="6">
    <location>
        <begin position="443"/>
        <end position="468"/>
    </location>
</feature>
<dbReference type="InterPro" id="IPR045062">
    <property type="entry name" value="Cyt_c_biogenesis_CcsA/CcmC"/>
</dbReference>